<evidence type="ECO:0000313" key="1">
    <source>
        <dbReference type="EMBL" id="MFL9924022.1"/>
    </source>
</evidence>
<accession>A0ABW9A6K9</accession>
<sequence>MRLPGKIARDRAAVFLVGEKENRCFPIYTRPANAVGLKENSGYVQQHEATRNCARRLVAVATGEV</sequence>
<evidence type="ECO:0000313" key="2">
    <source>
        <dbReference type="Proteomes" id="UP001629246"/>
    </source>
</evidence>
<dbReference type="Proteomes" id="UP001629246">
    <property type="component" value="Unassembled WGS sequence"/>
</dbReference>
<proteinExistence type="predicted"/>
<dbReference type="RefSeq" id="WP_408156237.1">
    <property type="nucleotide sequence ID" value="NZ_JAQQFM010000003.1"/>
</dbReference>
<reference evidence="1 2" key="1">
    <citation type="journal article" date="2024" name="Chem. Sci.">
        <title>Discovery of megapolipeptins by genome mining of a Burkholderiales bacteria collection.</title>
        <authorList>
            <person name="Paulo B.S."/>
            <person name="Recchia M.J.J."/>
            <person name="Lee S."/>
            <person name="Fergusson C.H."/>
            <person name="Romanowski S.B."/>
            <person name="Hernandez A."/>
            <person name="Krull N."/>
            <person name="Liu D.Y."/>
            <person name="Cavanagh H."/>
            <person name="Bos A."/>
            <person name="Gray C.A."/>
            <person name="Murphy B.T."/>
            <person name="Linington R.G."/>
            <person name="Eustaquio A.S."/>
        </authorList>
    </citation>
    <scope>NUCLEOTIDE SEQUENCE [LARGE SCALE GENOMIC DNA]</scope>
    <source>
        <strain evidence="1 2">RL21-008-BIB-A</strain>
    </source>
</reference>
<dbReference type="EMBL" id="JAQQFM010000003">
    <property type="protein sequence ID" value="MFL9924022.1"/>
    <property type="molecule type" value="Genomic_DNA"/>
</dbReference>
<gene>
    <name evidence="1" type="ORF">PQR62_07095</name>
</gene>
<comment type="caution">
    <text evidence="1">The sequence shown here is derived from an EMBL/GenBank/DDBJ whole genome shotgun (WGS) entry which is preliminary data.</text>
</comment>
<keyword evidence="2" id="KW-1185">Reference proteome</keyword>
<name>A0ABW9A6K9_9BURK</name>
<protein>
    <submittedName>
        <fullName evidence="1">Uncharacterized protein</fullName>
    </submittedName>
</protein>
<organism evidence="1 2">
    <name type="scientific">Herbaspirillum lusitanum</name>
    <dbReference type="NCBI Taxonomy" id="213312"/>
    <lineage>
        <taxon>Bacteria</taxon>
        <taxon>Pseudomonadati</taxon>
        <taxon>Pseudomonadota</taxon>
        <taxon>Betaproteobacteria</taxon>
        <taxon>Burkholderiales</taxon>
        <taxon>Oxalobacteraceae</taxon>
        <taxon>Herbaspirillum</taxon>
    </lineage>
</organism>